<proteinExistence type="predicted"/>
<dbReference type="Pfam" id="PF00384">
    <property type="entry name" value="Molybdopterin"/>
    <property type="match status" value="1"/>
</dbReference>
<dbReference type="RefSeq" id="WP_188839314.1">
    <property type="nucleotide sequence ID" value="NZ_BMOT01000001.1"/>
</dbReference>
<evidence type="ECO:0000256" key="3">
    <source>
        <dbReference type="ARBA" id="ARBA00023002"/>
    </source>
</evidence>
<dbReference type="SUPFAM" id="SSF50692">
    <property type="entry name" value="ADC-like"/>
    <property type="match status" value="1"/>
</dbReference>
<dbReference type="Gene3D" id="2.20.25.90">
    <property type="entry name" value="ADC-like domains"/>
    <property type="match status" value="1"/>
</dbReference>
<comment type="caution">
    <text evidence="7">The sequence shown here is derived from an EMBL/GenBank/DDBJ whole genome shotgun (WGS) entry which is preliminary data.</text>
</comment>
<dbReference type="InterPro" id="IPR006656">
    <property type="entry name" value="Mopterin_OxRdtase"/>
</dbReference>
<organism evidence="7 8">
    <name type="scientific">Shewanella aestuarii</name>
    <dbReference type="NCBI Taxonomy" id="1028752"/>
    <lineage>
        <taxon>Bacteria</taxon>
        <taxon>Pseudomonadati</taxon>
        <taxon>Pseudomonadota</taxon>
        <taxon>Gammaproteobacteria</taxon>
        <taxon>Alteromonadales</taxon>
        <taxon>Shewanellaceae</taxon>
        <taxon>Shewanella</taxon>
    </lineage>
</organism>
<evidence type="ECO:0000256" key="2">
    <source>
        <dbReference type="ARBA" id="ARBA00022723"/>
    </source>
</evidence>
<keyword evidence="8" id="KW-1185">Reference proteome</keyword>
<dbReference type="InterPro" id="IPR006963">
    <property type="entry name" value="Mopterin_OxRdtase_4Fe-4S_dom"/>
</dbReference>
<dbReference type="PROSITE" id="PS51669">
    <property type="entry name" value="4FE4S_MOW_BIS_MGD"/>
    <property type="match status" value="1"/>
</dbReference>
<dbReference type="CDD" id="cd02754">
    <property type="entry name" value="MopB_Nitrate-R-NapA-like"/>
    <property type="match status" value="1"/>
</dbReference>
<evidence type="ECO:0000256" key="4">
    <source>
        <dbReference type="ARBA" id="ARBA00023004"/>
    </source>
</evidence>
<dbReference type="PANTHER" id="PTHR43105:SF9">
    <property type="entry name" value="NADPH-FE(3+) OXIDOREDUCTASE SUBUNIT ALPHA"/>
    <property type="match status" value="1"/>
</dbReference>
<accession>A0ABT0L5D0</accession>
<dbReference type="Pfam" id="PF01568">
    <property type="entry name" value="Molydop_binding"/>
    <property type="match status" value="1"/>
</dbReference>
<reference evidence="7 8" key="1">
    <citation type="submission" date="2022-01" db="EMBL/GenBank/DDBJ databases">
        <title>Whole genome-based taxonomy of the Shewanellaceae.</title>
        <authorList>
            <person name="Martin-Rodriguez A.J."/>
        </authorList>
    </citation>
    <scope>NUCLEOTIDE SEQUENCE [LARGE SCALE GENOMIC DNA]</scope>
    <source>
        <strain evidence="7 8">JCM 17801</strain>
    </source>
</reference>
<name>A0ABT0L5D0_9GAMM</name>
<dbReference type="Gene3D" id="3.40.228.10">
    <property type="entry name" value="Dimethylsulfoxide Reductase, domain 2"/>
    <property type="match status" value="1"/>
</dbReference>
<dbReference type="InterPro" id="IPR009010">
    <property type="entry name" value="Asp_de-COase-like_dom_sf"/>
</dbReference>
<dbReference type="Gene3D" id="3.40.50.740">
    <property type="match status" value="1"/>
</dbReference>
<keyword evidence="4" id="KW-0408">Iron</keyword>
<keyword evidence="5" id="KW-0411">Iron-sulfur</keyword>
<protein>
    <submittedName>
        <fullName evidence="7">Molybdopterin-dependent oxidoreductase</fullName>
    </submittedName>
</protein>
<feature type="domain" description="4Fe-4S Mo/W bis-MGD-type" evidence="6">
    <location>
        <begin position="1"/>
        <end position="64"/>
    </location>
</feature>
<dbReference type="InterPro" id="IPR041854">
    <property type="entry name" value="BFD-like_2Fe2S-bd_dom_sf"/>
</dbReference>
<dbReference type="SUPFAM" id="SSF53706">
    <property type="entry name" value="Formate dehydrogenase/DMSO reductase, domains 1-3"/>
    <property type="match status" value="1"/>
</dbReference>
<keyword evidence="1" id="KW-0004">4Fe-4S</keyword>
<dbReference type="Gene3D" id="2.40.40.20">
    <property type="match status" value="1"/>
</dbReference>
<dbReference type="Gene3D" id="1.10.10.1100">
    <property type="entry name" value="BFD-like [2Fe-2S]-binding domain"/>
    <property type="match status" value="1"/>
</dbReference>
<keyword evidence="2" id="KW-0479">Metal-binding</keyword>
<evidence type="ECO:0000313" key="8">
    <source>
        <dbReference type="Proteomes" id="UP001203212"/>
    </source>
</evidence>
<keyword evidence="3" id="KW-0560">Oxidoreductase</keyword>
<dbReference type="InterPro" id="IPR050123">
    <property type="entry name" value="Prok_molybdopt-oxidoreductase"/>
</dbReference>
<evidence type="ECO:0000313" key="7">
    <source>
        <dbReference type="EMBL" id="MCL1118705.1"/>
    </source>
</evidence>
<sequence length="937" mass="101471">MADIQSSCAYCGVGCGLTISHNASQIQVAPNLPFSLKGDSSHPANFGHLCAKGDKLLLSLNQPNTLRYPKLRSGKPLEWDVATQLIADKFQQTIKQYGPDSVALYLSGQLLTEDYYVANKFAKGYLKNANVDTNSRLCMSSAVSAMQRAFGEDVVPGCYQDFEQAEVIVLIGANTAWTHPVLFQRILAAKQTNGCKLVVIDPICTATAKQADLHLAVSPGADLSLFVGLLGYLADNHCLNQEYIQHHTEGFETVVDNAQRVSGCLAALAETVGVSQVDLKAFYHLFSSSKKVLTASCQGVNQSVIGTDTTNAIINCHLALGQIGQAGAGFFSLTGQPNAMGGREVGGLATQLASHMGFSEQEQTLLADFWQCGQVATQPGLAAVEMFDALAKGKIKAIWILGTNPVVSLPESDKVAKALADCPFVVVSEVSPDSDTAKLADVLLPAQGWSEKCGTVTNSERTISRQRGFIAAKGQAKPDWWALSQVAINMGFSGFEYQDNAAIFSEFALLSQTVKQAFPHKRFNLGGLAGLTKAQYDNLPPTQWPVASQQQIGQQHQRVFTDAQFSTASGKAQFITPAKTVEGANRHNVDSLQRKPLTVLLNSGRSRDQWHTMTRTGHIASLRANVPEPTLSLHSSLLKPFELVAAGLVKIQSATDSAFTLARVVVDDDLPLNLANMPMHWSQQFSLANGVNQAIDSRFDPVSKQPGFKCQPVRLLPAELALQGVVFGEHDALAQGLIWQVAQTLTTGICYHLGFAHQQDGFAYQASPFSLQWTVMVDAQTLKNQQLHIQCNTDKGRLIALKILSNQTVNIALETMNALIGQTLDTKLLNQLHQQLKAGNSPLICSCTGVTDARISDEVNRQFNQKMLLHGVKQVHFQQVLDATQSSLGCGRKCGSCHSEVSKCAKKHWEEALTFAPSIDESEAEHEYAKPVKEDVA</sequence>
<evidence type="ECO:0000256" key="1">
    <source>
        <dbReference type="ARBA" id="ARBA00022485"/>
    </source>
</evidence>
<evidence type="ECO:0000256" key="5">
    <source>
        <dbReference type="ARBA" id="ARBA00023014"/>
    </source>
</evidence>
<dbReference type="Pfam" id="PF04879">
    <property type="entry name" value="Molybdop_Fe4S4"/>
    <property type="match status" value="1"/>
</dbReference>
<dbReference type="InterPro" id="IPR006657">
    <property type="entry name" value="MoPterin_dinucl-bd_dom"/>
</dbReference>
<dbReference type="Proteomes" id="UP001203212">
    <property type="component" value="Unassembled WGS sequence"/>
</dbReference>
<evidence type="ECO:0000259" key="6">
    <source>
        <dbReference type="PROSITE" id="PS51669"/>
    </source>
</evidence>
<gene>
    <name evidence="7" type="ORF">L2689_15855</name>
</gene>
<dbReference type="PANTHER" id="PTHR43105">
    <property type="entry name" value="RESPIRATORY NITRATE REDUCTASE"/>
    <property type="match status" value="1"/>
</dbReference>
<dbReference type="SMART" id="SM00926">
    <property type="entry name" value="Molybdop_Fe4S4"/>
    <property type="match status" value="1"/>
</dbReference>
<dbReference type="EMBL" id="JAKILK010000014">
    <property type="protein sequence ID" value="MCL1118705.1"/>
    <property type="molecule type" value="Genomic_DNA"/>
</dbReference>